<evidence type="ECO:0000313" key="2">
    <source>
        <dbReference type="EMBL" id="TPW28460.1"/>
    </source>
</evidence>
<gene>
    <name evidence="2" type="ORF">FJU08_16725</name>
</gene>
<reference evidence="2 3" key="1">
    <citation type="submission" date="2019-06" db="EMBL/GenBank/DDBJ databases">
        <authorList>
            <person name="Li M."/>
        </authorList>
    </citation>
    <scope>NUCLEOTIDE SEQUENCE [LARGE SCALE GENOMIC DNA]</scope>
    <source>
        <strain evidence="2 3">BGMRC2036</strain>
    </source>
</reference>
<dbReference type="EMBL" id="VHLG01000012">
    <property type="protein sequence ID" value="TPW28460.1"/>
    <property type="molecule type" value="Genomic_DNA"/>
</dbReference>
<name>A0A506U3Q0_9HYPH</name>
<evidence type="ECO:0000256" key="1">
    <source>
        <dbReference type="SAM" id="MobiDB-lite"/>
    </source>
</evidence>
<accession>A0A506U3Q0</accession>
<feature type="compositionally biased region" description="Pro residues" evidence="1">
    <location>
        <begin position="185"/>
        <end position="198"/>
    </location>
</feature>
<proteinExistence type="predicted"/>
<comment type="caution">
    <text evidence="2">The sequence shown here is derived from an EMBL/GenBank/DDBJ whole genome shotgun (WGS) entry which is preliminary data.</text>
</comment>
<evidence type="ECO:0000313" key="3">
    <source>
        <dbReference type="Proteomes" id="UP000318801"/>
    </source>
</evidence>
<protein>
    <recommendedName>
        <fullName evidence="4">LPS-assembly lipoprotein</fullName>
    </recommendedName>
</protein>
<dbReference type="Gene3D" id="3.30.160.150">
    <property type="entry name" value="Lipoprotein like domain"/>
    <property type="match status" value="1"/>
</dbReference>
<dbReference type="OrthoDB" id="7678210at2"/>
<evidence type="ECO:0008006" key="4">
    <source>
        <dbReference type="Google" id="ProtNLM"/>
    </source>
</evidence>
<keyword evidence="3" id="KW-1185">Reference proteome</keyword>
<dbReference type="Proteomes" id="UP000318801">
    <property type="component" value="Unassembled WGS sequence"/>
</dbReference>
<dbReference type="PROSITE" id="PS51257">
    <property type="entry name" value="PROKAR_LIPOPROTEIN"/>
    <property type="match status" value="1"/>
</dbReference>
<dbReference type="AlphaFoldDB" id="A0A506U3Q0"/>
<feature type="region of interest" description="Disordered" evidence="1">
    <location>
        <begin position="177"/>
        <end position="198"/>
    </location>
</feature>
<organism evidence="2 3">
    <name type="scientific">Martelella alba</name>
    <dbReference type="NCBI Taxonomy" id="2590451"/>
    <lineage>
        <taxon>Bacteria</taxon>
        <taxon>Pseudomonadati</taxon>
        <taxon>Pseudomonadota</taxon>
        <taxon>Alphaproteobacteria</taxon>
        <taxon>Hyphomicrobiales</taxon>
        <taxon>Aurantimonadaceae</taxon>
        <taxon>Martelella</taxon>
    </lineage>
</organism>
<sequence length="198" mass="21078">MLSDRFARTVRTSLVSVLLLSVTAGLSACQVRPLYGGTQGKALSENMAAIAFNTPTSRVAQQVENQLIFLTGRGKGESANPLYRVDINAYAATSDVLVEDNSDTADAGRTIVYANYSMRRVSDSKLLTSGTRKSIALLDFPSQEYAKLRAIRDAENRAAKDVAELINADLAIALTKEAQSTPEASLPPAPGSTPPATN</sequence>